<dbReference type="GO" id="GO:0006974">
    <property type="term" value="P:DNA damage response"/>
    <property type="evidence" value="ECO:0000318"/>
    <property type="project" value="GO_Central"/>
</dbReference>
<dbReference type="GO" id="GO:0016791">
    <property type="term" value="F:phosphatase activity"/>
    <property type="evidence" value="ECO:0000318"/>
    <property type="project" value="GO_Central"/>
</dbReference>
<dbReference type="PANTHER" id="PTHR12260">
    <property type="entry name" value="DAMAGE-CONTROL PHOSPHATASE ARMT1"/>
    <property type="match status" value="1"/>
</dbReference>
<dbReference type="Gene3D" id="3.40.50.10880">
    <property type="entry name" value="Uncharacterised protein PF01937, DUF89, domain 3"/>
    <property type="match status" value="1"/>
</dbReference>
<dbReference type="GO" id="GO:0097023">
    <property type="term" value="F:fructose 6-phosphate aldolase activity"/>
    <property type="evidence" value="ECO:0007669"/>
    <property type="project" value="RHEA"/>
</dbReference>
<dbReference type="FunFam" id="3.40.50.10880:FF:000007">
    <property type="entry name" value="DUF89 domain protein"/>
    <property type="match status" value="1"/>
</dbReference>
<comment type="cofactor">
    <cofactor evidence="10">
        <name>Mn(2+)</name>
        <dbReference type="ChEBI" id="CHEBI:29035"/>
    </cofactor>
    <cofactor evidence="10">
        <name>Ni(2+)</name>
        <dbReference type="ChEBI" id="CHEBI:49786"/>
    </cofactor>
</comment>
<keyword evidence="6 10" id="KW-0378">Hydrolase</keyword>
<evidence type="ECO:0000256" key="7">
    <source>
        <dbReference type="ARBA" id="ARBA00023211"/>
    </source>
</evidence>
<dbReference type="PANTHER" id="PTHR12260:SF6">
    <property type="entry name" value="DAMAGE-CONTROL PHOSPHATASE ARMT1"/>
    <property type="match status" value="1"/>
</dbReference>
<dbReference type="GO" id="GO:0046872">
    <property type="term" value="F:metal ion binding"/>
    <property type="evidence" value="ECO:0007669"/>
    <property type="project" value="UniProtKB-UniRule"/>
</dbReference>
<dbReference type="eggNOG" id="KOG3870">
    <property type="taxonomic scope" value="Eukaryota"/>
</dbReference>
<evidence type="ECO:0000313" key="12">
    <source>
        <dbReference type="EMBL" id="EFX77864.1"/>
    </source>
</evidence>
<dbReference type="EMBL" id="GL732560">
    <property type="protein sequence ID" value="EFX77864.1"/>
    <property type="molecule type" value="Genomic_DNA"/>
</dbReference>
<keyword evidence="10" id="KW-0808">Transferase</keyword>
<dbReference type="GO" id="GO:0008983">
    <property type="term" value="F:protein-glutamate O-methyltransferase activity"/>
    <property type="evidence" value="ECO:0007669"/>
    <property type="project" value="RHEA"/>
</dbReference>
<dbReference type="OMA" id="IFARQKM"/>
<dbReference type="KEGG" id="dpx:DAPPUDRAFT_305328"/>
<dbReference type="InParanoid" id="E9GRS6"/>
<dbReference type="AlphaFoldDB" id="E9GRS6"/>
<comment type="function">
    <text evidence="8 10">Metal-dependent phosphatase that shows phosphatase activity against several substrates, including fructose-1-phosphate and fructose-6-phosphate. Its preference for fructose-1-phosphate, a strong glycating agent that causes DNA damage rather than a canonical yeast metabolite, suggests a damage-control function in hexose phosphate metabolism. Has also been shown to have O-methyltransferase activity that methylates glutamate residues of target proteins to form gamma-glutamyl methyl ester residues. Possibly methylates PCNA, suggesting it is involved in the DNA damage response.</text>
</comment>
<evidence type="ECO:0000313" key="13">
    <source>
        <dbReference type="Proteomes" id="UP000000305"/>
    </source>
</evidence>
<comment type="catalytic activity">
    <reaction evidence="2 10">
        <text>beta-D-fructose 1-phosphate + H2O = D-fructose + phosphate</text>
        <dbReference type="Rhea" id="RHEA:35603"/>
        <dbReference type="ChEBI" id="CHEBI:15377"/>
        <dbReference type="ChEBI" id="CHEBI:37721"/>
        <dbReference type="ChEBI" id="CHEBI:43474"/>
        <dbReference type="ChEBI" id="CHEBI:138881"/>
    </reaction>
</comment>
<comment type="domain">
    <text evidence="10">Subfamily III proteins have a conserved RTxK motif about 40-50 residues from the C-terminus; the threonine may be replaced by serine or cysteine.</text>
</comment>
<evidence type="ECO:0000256" key="10">
    <source>
        <dbReference type="RuleBase" id="RU367030"/>
    </source>
</evidence>
<evidence type="ECO:0000256" key="4">
    <source>
        <dbReference type="ARBA" id="ARBA00022596"/>
    </source>
</evidence>
<comment type="similarity">
    <text evidence="3 10">Belongs to the damage-control phosphatase family. Sugar phosphate phosphatase III subfamily.</text>
</comment>
<dbReference type="Proteomes" id="UP000000305">
    <property type="component" value="Unassembled WGS sequence"/>
</dbReference>
<keyword evidence="7 10" id="KW-0464">Manganese</keyword>
<dbReference type="EC" id="3.1.3.-" evidence="10"/>
<name>E9GRS6_DAPPU</name>
<evidence type="ECO:0000256" key="2">
    <source>
        <dbReference type="ARBA" id="ARBA00001326"/>
    </source>
</evidence>
<gene>
    <name evidence="12" type="ORF">DAPPUDRAFT_305328</name>
</gene>
<dbReference type="STRING" id="6669.E9GRS6"/>
<dbReference type="Pfam" id="PF01937">
    <property type="entry name" value="ARMT1-like_dom"/>
    <property type="match status" value="1"/>
</dbReference>
<comment type="catalytic activity">
    <reaction evidence="1 10">
        <text>L-glutamyl-[protein] + S-adenosyl-L-methionine = [protein]-L-glutamate 5-O-methyl ester + S-adenosyl-L-homocysteine</text>
        <dbReference type="Rhea" id="RHEA:24452"/>
        <dbReference type="Rhea" id="RHEA-COMP:10208"/>
        <dbReference type="Rhea" id="RHEA-COMP:10311"/>
        <dbReference type="ChEBI" id="CHEBI:29973"/>
        <dbReference type="ChEBI" id="CHEBI:57856"/>
        <dbReference type="ChEBI" id="CHEBI:59789"/>
        <dbReference type="ChEBI" id="CHEBI:82795"/>
    </reaction>
</comment>
<dbReference type="HOGENOM" id="CLU_030117_2_1_1"/>
<dbReference type="OrthoDB" id="541375at2759"/>
<evidence type="ECO:0000256" key="1">
    <source>
        <dbReference type="ARBA" id="ARBA00000807"/>
    </source>
</evidence>
<dbReference type="GO" id="GO:0103026">
    <property type="term" value="F:fructose-1-phosphatase activity"/>
    <property type="evidence" value="ECO:0007669"/>
    <property type="project" value="RHEA"/>
</dbReference>
<evidence type="ECO:0000256" key="9">
    <source>
        <dbReference type="ARBA" id="ARBA00048809"/>
    </source>
</evidence>
<accession>E9GRS6</accession>
<dbReference type="PhylomeDB" id="E9GRS6"/>
<proteinExistence type="inferred from homology"/>
<evidence type="ECO:0000259" key="11">
    <source>
        <dbReference type="Pfam" id="PF01937"/>
    </source>
</evidence>
<dbReference type="Gene3D" id="1.20.930.60">
    <property type="match status" value="1"/>
</dbReference>
<evidence type="ECO:0000256" key="6">
    <source>
        <dbReference type="ARBA" id="ARBA00022801"/>
    </source>
</evidence>
<comment type="catalytic activity">
    <reaction evidence="9 10">
        <text>beta-D-fructose 6-phosphate = dihydroxyacetone + D-glyceraldehyde 3-phosphate</text>
        <dbReference type="Rhea" id="RHEA:28002"/>
        <dbReference type="ChEBI" id="CHEBI:16016"/>
        <dbReference type="ChEBI" id="CHEBI:57634"/>
        <dbReference type="ChEBI" id="CHEBI:59776"/>
    </reaction>
</comment>
<dbReference type="GO" id="GO:0032259">
    <property type="term" value="P:methylation"/>
    <property type="evidence" value="ECO:0007669"/>
    <property type="project" value="UniProtKB-KW"/>
</dbReference>
<sequence>MTFSFNKSRPPYPYLSAEIEGSFAYRTVKDRMPVILTKVIDFLCRSKNEIVQSSHSEAAALEDLKLIIGKLSKLRSEMQTNKTLSKFEIDCPHLQDSEKWNTELIETKDSAAPCWFNSPWLLVECYMYRAIYYMFNDSLYLKGFDPFSHMKEEAFFVQKNIICQLASYTNGLCLKSNYSSSELHVHFMKLIEICLWGNRNDLSLSAGNTNTEVKSNSFFDDIKQLNSHILVNNINEVWLHMEHIQNNPYDNKELSIIMDNSGLEMVADLCLAVYCISHKLFDRVNFYVKKIPWFVSDTTCNDLKWALQYMENDCTELQHFAEKCRAYLHSNQFQVLEESYFTLPLPYHVMQEEDPKLYKKLCRSQLIIFKGDLNYRKLGGELCWPSSTPFKTFLQGFSPAPLLALRTIKAEIICDLPSSKIKELDLLDKDWMTNGNYGLIQFAK</sequence>
<evidence type="ECO:0000256" key="3">
    <source>
        <dbReference type="ARBA" id="ARBA00009519"/>
    </source>
</evidence>
<dbReference type="SUPFAM" id="SSF111321">
    <property type="entry name" value="AF1104-like"/>
    <property type="match status" value="1"/>
</dbReference>
<dbReference type="FunCoup" id="E9GRS6">
    <property type="interactions" value="904"/>
</dbReference>
<evidence type="ECO:0000256" key="5">
    <source>
        <dbReference type="ARBA" id="ARBA00022723"/>
    </source>
</evidence>
<dbReference type="InterPro" id="IPR039763">
    <property type="entry name" value="ARMT1"/>
</dbReference>
<keyword evidence="13" id="KW-1185">Reference proteome</keyword>
<keyword evidence="5 10" id="KW-0479">Metal-binding</keyword>
<dbReference type="EC" id="2.1.1.-" evidence="10"/>
<organism evidence="12 13">
    <name type="scientific">Daphnia pulex</name>
    <name type="common">Water flea</name>
    <dbReference type="NCBI Taxonomy" id="6669"/>
    <lineage>
        <taxon>Eukaryota</taxon>
        <taxon>Metazoa</taxon>
        <taxon>Ecdysozoa</taxon>
        <taxon>Arthropoda</taxon>
        <taxon>Crustacea</taxon>
        <taxon>Branchiopoda</taxon>
        <taxon>Diplostraca</taxon>
        <taxon>Cladocera</taxon>
        <taxon>Anomopoda</taxon>
        <taxon>Daphniidae</taxon>
        <taxon>Daphnia</taxon>
    </lineage>
</organism>
<dbReference type="InterPro" id="IPR036075">
    <property type="entry name" value="ARMT-1-like_metal-bd_sf"/>
</dbReference>
<keyword evidence="10" id="KW-0489">Methyltransferase</keyword>
<dbReference type="InterPro" id="IPR002791">
    <property type="entry name" value="ARMT1-like_metal-bd"/>
</dbReference>
<reference evidence="12 13" key="1">
    <citation type="journal article" date="2011" name="Science">
        <title>The ecoresponsive genome of Daphnia pulex.</title>
        <authorList>
            <person name="Colbourne J.K."/>
            <person name="Pfrender M.E."/>
            <person name="Gilbert D."/>
            <person name="Thomas W.K."/>
            <person name="Tucker A."/>
            <person name="Oakley T.H."/>
            <person name="Tokishita S."/>
            <person name="Aerts A."/>
            <person name="Arnold G.J."/>
            <person name="Basu M.K."/>
            <person name="Bauer D.J."/>
            <person name="Caceres C.E."/>
            <person name="Carmel L."/>
            <person name="Casola C."/>
            <person name="Choi J.H."/>
            <person name="Detter J.C."/>
            <person name="Dong Q."/>
            <person name="Dusheyko S."/>
            <person name="Eads B.D."/>
            <person name="Frohlich T."/>
            <person name="Geiler-Samerotte K.A."/>
            <person name="Gerlach D."/>
            <person name="Hatcher P."/>
            <person name="Jogdeo S."/>
            <person name="Krijgsveld J."/>
            <person name="Kriventseva E.V."/>
            <person name="Kultz D."/>
            <person name="Laforsch C."/>
            <person name="Lindquist E."/>
            <person name="Lopez J."/>
            <person name="Manak J.R."/>
            <person name="Muller J."/>
            <person name="Pangilinan J."/>
            <person name="Patwardhan R.P."/>
            <person name="Pitluck S."/>
            <person name="Pritham E.J."/>
            <person name="Rechtsteiner A."/>
            <person name="Rho M."/>
            <person name="Rogozin I.B."/>
            <person name="Sakarya O."/>
            <person name="Salamov A."/>
            <person name="Schaack S."/>
            <person name="Shapiro H."/>
            <person name="Shiga Y."/>
            <person name="Skalitzky C."/>
            <person name="Smith Z."/>
            <person name="Souvorov A."/>
            <person name="Sung W."/>
            <person name="Tang Z."/>
            <person name="Tsuchiya D."/>
            <person name="Tu H."/>
            <person name="Vos H."/>
            <person name="Wang M."/>
            <person name="Wolf Y.I."/>
            <person name="Yamagata H."/>
            <person name="Yamada T."/>
            <person name="Ye Y."/>
            <person name="Shaw J.R."/>
            <person name="Andrews J."/>
            <person name="Crease T.J."/>
            <person name="Tang H."/>
            <person name="Lucas S.M."/>
            <person name="Robertson H.M."/>
            <person name="Bork P."/>
            <person name="Koonin E.V."/>
            <person name="Zdobnov E.M."/>
            <person name="Grigoriev I.V."/>
            <person name="Lynch M."/>
            <person name="Boore J.L."/>
        </authorList>
    </citation>
    <scope>NUCLEOTIDE SEQUENCE [LARGE SCALE GENOMIC DNA]</scope>
</reference>
<protein>
    <recommendedName>
        <fullName evidence="10">Sugar phosphate phosphatase</fullName>
        <ecNumber evidence="10">2.1.1.-</ecNumber>
        <ecNumber evidence="10">3.1.3.-</ecNumber>
    </recommendedName>
</protein>
<feature type="domain" description="Damage-control phosphatase ARMT1-like metal-binding" evidence="11">
    <location>
        <begin position="27"/>
        <end position="418"/>
    </location>
</feature>
<keyword evidence="4" id="KW-0533">Nickel</keyword>
<evidence type="ECO:0000256" key="8">
    <source>
        <dbReference type="ARBA" id="ARBA00045980"/>
    </source>
</evidence>